<dbReference type="InterPro" id="IPR008072">
    <property type="entry name" value="Cyt_P450_E_CYP3A"/>
</dbReference>
<comment type="caution">
    <text evidence="16">The sequence shown here is derived from an EMBL/GenBank/DDBJ whole genome shotgun (WGS) entry which is preliminary data.</text>
</comment>
<comment type="similarity">
    <text evidence="4 14">Belongs to the cytochrome P450 family.</text>
</comment>
<evidence type="ECO:0000256" key="13">
    <source>
        <dbReference type="ARBA" id="ARBA00043906"/>
    </source>
</evidence>
<evidence type="ECO:0000256" key="8">
    <source>
        <dbReference type="ARBA" id="ARBA00022848"/>
    </source>
</evidence>
<evidence type="ECO:0000313" key="16">
    <source>
        <dbReference type="EMBL" id="GFT54951.1"/>
    </source>
</evidence>
<accession>A0A8X6P760</accession>
<keyword evidence="15" id="KW-1133">Transmembrane helix</keyword>
<dbReference type="PANTHER" id="PTHR24302">
    <property type="entry name" value="CYTOCHROME P450 FAMILY 3"/>
    <property type="match status" value="1"/>
</dbReference>
<evidence type="ECO:0000256" key="12">
    <source>
        <dbReference type="ARBA" id="ARBA00023136"/>
    </source>
</evidence>
<dbReference type="InterPro" id="IPR017972">
    <property type="entry name" value="Cyt_P450_CS"/>
</dbReference>
<keyword evidence="15" id="KW-0812">Transmembrane</keyword>
<dbReference type="Gene3D" id="1.10.630.10">
    <property type="entry name" value="Cytochrome P450"/>
    <property type="match status" value="2"/>
</dbReference>
<sequence length="394" mass="45443">MGISATTIFIALASFLFLYWYSVRNFDYWKKRGVVHSKPVPFFGTTLELLWKPLNEIEHERFFQLGRIYGHFEGNRPVLSVADPKVLREILVKEFPSISSRRFQNGNVGNPVAESMLPSLGGEDWKRVRSIVSPTFSTGKMRRMISIIKDCSEVVVNNFKALCADGKSLDIKRMYGAFALDAIASSAFSTKLDSLNDPECDFVKAAKRAFSTDYSWRFALFQLFPNLMKFLRITMFPPEPLEFFKKVTLRIIEERKRTGQTRNDFLQLLIDTSKEMFQDQKLEEGKDDEQIMSNYNVDDNTQLPVRNADHKMEERAKRDPYTYLPFGAGPRNCVGMRFALMEIKVCLSYVVANFKLLRCSQTKIPLEFHLGPGRLLAKEIFLNVEPRDESILLK</sequence>
<dbReference type="EMBL" id="BMAW01017637">
    <property type="protein sequence ID" value="GFT54951.1"/>
    <property type="molecule type" value="Genomic_DNA"/>
</dbReference>
<evidence type="ECO:0000256" key="6">
    <source>
        <dbReference type="ARBA" id="ARBA00022723"/>
    </source>
</evidence>
<evidence type="ECO:0000256" key="10">
    <source>
        <dbReference type="ARBA" id="ARBA00023004"/>
    </source>
</evidence>
<dbReference type="PROSITE" id="PS00086">
    <property type="entry name" value="CYTOCHROME_P450"/>
    <property type="match status" value="1"/>
</dbReference>
<keyword evidence="12 15" id="KW-0472">Membrane</keyword>
<evidence type="ECO:0000256" key="5">
    <source>
        <dbReference type="ARBA" id="ARBA00022617"/>
    </source>
</evidence>
<keyword evidence="7" id="KW-0256">Endoplasmic reticulum</keyword>
<keyword evidence="11 14" id="KW-0503">Monooxygenase</keyword>
<dbReference type="Proteomes" id="UP000887013">
    <property type="component" value="Unassembled WGS sequence"/>
</dbReference>
<keyword evidence="9 14" id="KW-0560">Oxidoreductase</keyword>
<dbReference type="SUPFAM" id="SSF48264">
    <property type="entry name" value="Cytochrome P450"/>
    <property type="match status" value="1"/>
</dbReference>
<dbReference type="InterPro" id="IPR001128">
    <property type="entry name" value="Cyt_P450"/>
</dbReference>
<dbReference type="AlphaFoldDB" id="A0A8X6P760"/>
<dbReference type="OrthoDB" id="6428965at2759"/>
<keyword evidence="5 14" id="KW-0349">Heme</keyword>
<organism evidence="16 17">
    <name type="scientific">Nephila pilipes</name>
    <name type="common">Giant wood spider</name>
    <name type="synonym">Nephila maculata</name>
    <dbReference type="NCBI Taxonomy" id="299642"/>
    <lineage>
        <taxon>Eukaryota</taxon>
        <taxon>Metazoa</taxon>
        <taxon>Ecdysozoa</taxon>
        <taxon>Arthropoda</taxon>
        <taxon>Chelicerata</taxon>
        <taxon>Arachnida</taxon>
        <taxon>Araneae</taxon>
        <taxon>Araneomorphae</taxon>
        <taxon>Entelegynae</taxon>
        <taxon>Araneoidea</taxon>
        <taxon>Nephilidae</taxon>
        <taxon>Nephila</taxon>
    </lineage>
</organism>
<keyword evidence="17" id="KW-1185">Reference proteome</keyword>
<evidence type="ECO:0000256" key="11">
    <source>
        <dbReference type="ARBA" id="ARBA00023033"/>
    </source>
</evidence>
<dbReference type="GO" id="GO:0005789">
    <property type="term" value="C:endoplasmic reticulum membrane"/>
    <property type="evidence" value="ECO:0007669"/>
    <property type="project" value="UniProtKB-SubCell"/>
</dbReference>
<keyword evidence="6 14" id="KW-0479">Metal-binding</keyword>
<dbReference type="PRINTS" id="PR01689">
    <property type="entry name" value="EP450IICYP3A"/>
</dbReference>
<comment type="function">
    <text evidence="13">Cytochromes P450 are a group of heme-thiolate monooxygenases. They oxidize a variety of structurally unrelated compounds, including steroids, fatty acids, and xenobiotics.</text>
</comment>
<dbReference type="Pfam" id="PF00067">
    <property type="entry name" value="p450"/>
    <property type="match status" value="2"/>
</dbReference>
<proteinExistence type="inferred from homology"/>
<comment type="subcellular location">
    <subcellularLocation>
        <location evidence="3">Endoplasmic reticulum membrane</location>
    </subcellularLocation>
    <subcellularLocation>
        <location evidence="2">Microsome membrane</location>
    </subcellularLocation>
</comment>
<reference evidence="16" key="1">
    <citation type="submission" date="2020-08" db="EMBL/GenBank/DDBJ databases">
        <title>Multicomponent nature underlies the extraordinary mechanical properties of spider dragline silk.</title>
        <authorList>
            <person name="Kono N."/>
            <person name="Nakamura H."/>
            <person name="Mori M."/>
            <person name="Yoshida Y."/>
            <person name="Ohtoshi R."/>
            <person name="Malay A.D."/>
            <person name="Moran D.A.P."/>
            <person name="Tomita M."/>
            <person name="Numata K."/>
            <person name="Arakawa K."/>
        </authorList>
    </citation>
    <scope>NUCLEOTIDE SEQUENCE</scope>
</reference>
<keyword evidence="10 14" id="KW-0408">Iron</keyword>
<gene>
    <name evidence="16" type="primary">CYP3A21</name>
    <name evidence="16" type="ORF">NPIL_586101</name>
</gene>
<dbReference type="InterPro" id="IPR002402">
    <property type="entry name" value="Cyt_P450_E_grp-II"/>
</dbReference>
<evidence type="ECO:0000256" key="14">
    <source>
        <dbReference type="RuleBase" id="RU000461"/>
    </source>
</evidence>
<comment type="cofactor">
    <cofactor evidence="1">
        <name>heme</name>
        <dbReference type="ChEBI" id="CHEBI:30413"/>
    </cofactor>
</comment>
<evidence type="ECO:0000256" key="9">
    <source>
        <dbReference type="ARBA" id="ARBA00023002"/>
    </source>
</evidence>
<evidence type="ECO:0000256" key="2">
    <source>
        <dbReference type="ARBA" id="ARBA00004524"/>
    </source>
</evidence>
<dbReference type="PRINTS" id="PR00464">
    <property type="entry name" value="EP450II"/>
</dbReference>
<dbReference type="GO" id="GO:0016712">
    <property type="term" value="F:oxidoreductase activity, acting on paired donors, with incorporation or reduction of molecular oxygen, reduced flavin or flavoprotein as one donor, and incorporation of one atom of oxygen"/>
    <property type="evidence" value="ECO:0007669"/>
    <property type="project" value="InterPro"/>
</dbReference>
<feature type="transmembrane region" description="Helical" evidence="15">
    <location>
        <begin position="6"/>
        <end position="23"/>
    </location>
</feature>
<evidence type="ECO:0000256" key="7">
    <source>
        <dbReference type="ARBA" id="ARBA00022824"/>
    </source>
</evidence>
<dbReference type="PANTHER" id="PTHR24302:SF15">
    <property type="entry name" value="FATTY-ACID PEROXYGENASE"/>
    <property type="match status" value="1"/>
</dbReference>
<evidence type="ECO:0000256" key="15">
    <source>
        <dbReference type="SAM" id="Phobius"/>
    </source>
</evidence>
<dbReference type="InterPro" id="IPR036396">
    <property type="entry name" value="Cyt_P450_sf"/>
</dbReference>
<evidence type="ECO:0000256" key="1">
    <source>
        <dbReference type="ARBA" id="ARBA00001971"/>
    </source>
</evidence>
<dbReference type="InterPro" id="IPR050705">
    <property type="entry name" value="Cytochrome_P450_3A"/>
</dbReference>
<dbReference type="GO" id="GO:0008395">
    <property type="term" value="F:steroid hydroxylase activity"/>
    <property type="evidence" value="ECO:0007669"/>
    <property type="project" value="TreeGrafter"/>
</dbReference>
<keyword evidence="8" id="KW-0492">Microsome</keyword>
<name>A0A8X6P760_NEPPI</name>
<evidence type="ECO:0000256" key="3">
    <source>
        <dbReference type="ARBA" id="ARBA00004586"/>
    </source>
</evidence>
<dbReference type="GO" id="GO:0005506">
    <property type="term" value="F:iron ion binding"/>
    <property type="evidence" value="ECO:0007669"/>
    <property type="project" value="InterPro"/>
</dbReference>
<evidence type="ECO:0000256" key="4">
    <source>
        <dbReference type="ARBA" id="ARBA00010617"/>
    </source>
</evidence>
<protein>
    <submittedName>
        <fullName evidence="16">Cytochrome P450 3A21</fullName>
    </submittedName>
</protein>
<evidence type="ECO:0000313" key="17">
    <source>
        <dbReference type="Proteomes" id="UP000887013"/>
    </source>
</evidence>
<dbReference type="GO" id="GO:0020037">
    <property type="term" value="F:heme binding"/>
    <property type="evidence" value="ECO:0007669"/>
    <property type="project" value="InterPro"/>
</dbReference>